<dbReference type="EMBL" id="HE796683">
    <property type="protein sequence ID" value="CCH02938.1"/>
    <property type="molecule type" value="Genomic_DNA"/>
</dbReference>
<organism evidence="2 3">
    <name type="scientific">Fibrella aestuarina BUZ 2</name>
    <dbReference type="NCBI Taxonomy" id="1166018"/>
    <lineage>
        <taxon>Bacteria</taxon>
        <taxon>Pseudomonadati</taxon>
        <taxon>Bacteroidota</taxon>
        <taxon>Cytophagia</taxon>
        <taxon>Cytophagales</taxon>
        <taxon>Spirosomataceae</taxon>
        <taxon>Fibrella</taxon>
    </lineage>
</organism>
<accession>I0KFN5</accession>
<name>I0KFN5_9BACT</name>
<sequence>MTPHQLRLIDKHLRADNWLLSEELIAELTDHYVAGIIDHMAAGESFDDALRAVHMGFGGRKGLLALEEQFEQEQARRPRRLMQKILLSYLQWPRAAYTMALVATLVYLSSTNVLASKVTYAANFAVAVAVGHFLILLLGTWYRRWKKQSPRLTNQTLSMLYSHYGLICWVVIWPRFFLKGDSSATANWLLSVLVIVTVVVYELAVGGFLQAIMQQRNSVTKA</sequence>
<keyword evidence="1" id="KW-0812">Transmembrane</keyword>
<feature type="transmembrane region" description="Helical" evidence="1">
    <location>
        <begin position="188"/>
        <end position="212"/>
    </location>
</feature>
<proteinExistence type="predicted"/>
<feature type="transmembrane region" description="Helical" evidence="1">
    <location>
        <begin position="159"/>
        <end position="176"/>
    </location>
</feature>
<dbReference type="eggNOG" id="ENOG5034BT1">
    <property type="taxonomic scope" value="Bacteria"/>
</dbReference>
<evidence type="ECO:0000313" key="2">
    <source>
        <dbReference type="EMBL" id="CCH02938.1"/>
    </source>
</evidence>
<reference evidence="2 3" key="1">
    <citation type="journal article" date="2012" name="J. Bacteriol.">
        <title>Genome Sequence of Fibrella aestuarina BUZ 2T, a Filamentous Marine Bacterium.</title>
        <authorList>
            <person name="Filippini M."/>
            <person name="Qi W."/>
            <person name="Blom J."/>
            <person name="Goesmann A."/>
            <person name="Smits T.H."/>
            <person name="Bagheri H.C."/>
        </authorList>
    </citation>
    <scope>NUCLEOTIDE SEQUENCE [LARGE SCALE GENOMIC DNA]</scope>
    <source>
        <strain evidence="3">BUZ 2T</strain>
    </source>
</reference>
<protein>
    <submittedName>
        <fullName evidence="2">Uncharacterized protein</fullName>
    </submittedName>
</protein>
<dbReference type="HOGENOM" id="CLU_1243790_0_0_10"/>
<dbReference type="Proteomes" id="UP000011058">
    <property type="component" value="Chromosome"/>
</dbReference>
<evidence type="ECO:0000313" key="3">
    <source>
        <dbReference type="Proteomes" id="UP000011058"/>
    </source>
</evidence>
<keyword evidence="3" id="KW-1185">Reference proteome</keyword>
<feature type="transmembrane region" description="Helical" evidence="1">
    <location>
        <begin position="86"/>
        <end position="108"/>
    </location>
</feature>
<gene>
    <name evidence="2" type="ORF">FAES_4939</name>
</gene>
<dbReference type="AlphaFoldDB" id="I0KFN5"/>
<keyword evidence="1" id="KW-0472">Membrane</keyword>
<dbReference type="RefSeq" id="WP_015334037.1">
    <property type="nucleotide sequence ID" value="NC_020054.1"/>
</dbReference>
<keyword evidence="1" id="KW-1133">Transmembrane helix</keyword>
<dbReference type="OrthoDB" id="949201at2"/>
<evidence type="ECO:0000256" key="1">
    <source>
        <dbReference type="SAM" id="Phobius"/>
    </source>
</evidence>
<feature type="transmembrane region" description="Helical" evidence="1">
    <location>
        <begin position="120"/>
        <end position="138"/>
    </location>
</feature>
<dbReference type="KEGG" id="fae:FAES_4939"/>